<sequence length="39" mass="4616">MTGRTSRADGIVRNLLNDPGEKRKWKKAERVWPFEKFVV</sequence>
<reference evidence="2" key="2">
    <citation type="submission" date="2015-04" db="EMBL/GenBank/DDBJ databases">
        <title>A butyrogenic pathway from the amino acid lysine in a human gut commensal.</title>
        <authorList>
            <person name="de Vos W.M."/>
            <person name="Bui N.T.P."/>
            <person name="Plugge C.M."/>
            <person name="Ritari J."/>
        </authorList>
    </citation>
    <scope>NUCLEOTIDE SEQUENCE [LARGE SCALE GENOMIC DNA]</scope>
    <source>
        <strain evidence="2">AF211</strain>
    </source>
</reference>
<name>A0A0S2W274_9FIRM</name>
<keyword evidence="2" id="KW-1185">Reference proteome</keyword>
<protein>
    <submittedName>
        <fullName evidence="1">Uncharacterized protein</fullName>
    </submittedName>
</protein>
<proteinExistence type="predicted"/>
<dbReference type="Proteomes" id="UP000064844">
    <property type="component" value="Chromosome"/>
</dbReference>
<gene>
    <name evidence="1" type="ORF">IB211_00966</name>
</gene>
<evidence type="ECO:0000313" key="2">
    <source>
        <dbReference type="Proteomes" id="UP000064844"/>
    </source>
</evidence>
<dbReference type="AlphaFoldDB" id="A0A0S2W274"/>
<dbReference type="KEGG" id="ibu:IB211_00966"/>
<evidence type="ECO:0000313" key="1">
    <source>
        <dbReference type="EMBL" id="ALP93359.1"/>
    </source>
</evidence>
<organism evidence="1 2">
    <name type="scientific">Intestinimonas butyriciproducens</name>
    <dbReference type="NCBI Taxonomy" id="1297617"/>
    <lineage>
        <taxon>Bacteria</taxon>
        <taxon>Bacillati</taxon>
        <taxon>Bacillota</taxon>
        <taxon>Clostridia</taxon>
        <taxon>Eubacteriales</taxon>
        <taxon>Intestinimonas</taxon>
    </lineage>
</organism>
<accession>A0A0S2W274</accession>
<reference evidence="1 2" key="1">
    <citation type="journal article" date="2015" name="Nat. Commun.">
        <title>Production of butyrate from lysine and the Amadori product fructoselysine by a human gut commensal.</title>
        <authorList>
            <person name="Bui T.P."/>
            <person name="Ritari J."/>
            <person name="Boeren S."/>
            <person name="de Waard P."/>
            <person name="Plugge C.M."/>
            <person name="de Vos W.M."/>
        </authorList>
    </citation>
    <scope>NUCLEOTIDE SEQUENCE [LARGE SCALE GENOMIC DNA]</scope>
    <source>
        <strain evidence="1 2">AF211</strain>
    </source>
</reference>
<dbReference type="EMBL" id="CP011307">
    <property type="protein sequence ID" value="ALP93359.1"/>
    <property type="molecule type" value="Genomic_DNA"/>
</dbReference>
<dbReference type="STRING" id="1297617.IB211_00966"/>